<proteinExistence type="predicted"/>
<accession>A0A2T4IK53</accession>
<keyword evidence="3" id="KW-1185">Reference proteome</keyword>
<evidence type="ECO:0000313" key="2">
    <source>
        <dbReference type="EMBL" id="PTD98161.1"/>
    </source>
</evidence>
<evidence type="ECO:0000313" key="3">
    <source>
        <dbReference type="Proteomes" id="UP000241193"/>
    </source>
</evidence>
<feature type="chain" id="PRO_5015582222" description="Lipoprotein" evidence="1">
    <location>
        <begin position="29"/>
        <end position="253"/>
    </location>
</feature>
<keyword evidence="1" id="KW-0732">Signal</keyword>
<sequence>MRAFFTAILASSLLAGCASNCSILSSNASPACQAQLLALMVVAAPVALPYAMIKDAAEDHAAKVSARDLQRGVEAGDLAASEYCVFICRNAYSMAQDERWRLLRMAAERVVAAGDEELRDDHRRQAVRLAAHKVLADMLWREAPARRVEHLHEVIRLGQSAELWAYVRLSTDQGNDLPVNDGHFRSAAVGAVVDLLTLQRELAWQAGERTPPDEEACDLQPFGRLPMLAGADERLLCSLAASAWKRRYPPAEG</sequence>
<reference evidence="2 3" key="2">
    <citation type="submission" date="2018-04" db="EMBL/GenBank/DDBJ databases">
        <title>Thauera lacus sp. nov., isolated from an saline lake in Inner Mongolia, China.</title>
        <authorList>
            <person name="Liang Q.-Y."/>
        </authorList>
    </citation>
    <scope>NUCLEOTIDE SEQUENCE [LARGE SCALE GENOMIC DNA]</scope>
    <source>
        <strain evidence="2 3">D20</strain>
    </source>
</reference>
<protein>
    <recommendedName>
        <fullName evidence="4">Lipoprotein</fullName>
    </recommendedName>
</protein>
<feature type="signal peptide" evidence="1">
    <location>
        <begin position="1"/>
        <end position="28"/>
    </location>
</feature>
<dbReference type="Proteomes" id="UP000241193">
    <property type="component" value="Unassembled WGS sequence"/>
</dbReference>
<evidence type="ECO:0000256" key="1">
    <source>
        <dbReference type="SAM" id="SignalP"/>
    </source>
</evidence>
<reference evidence="2 3" key="1">
    <citation type="submission" date="2018-03" db="EMBL/GenBank/DDBJ databases">
        <authorList>
            <person name="Keele B.F."/>
        </authorList>
    </citation>
    <scope>NUCLEOTIDE SEQUENCE [LARGE SCALE GENOMIC DNA]</scope>
    <source>
        <strain evidence="2 3">D20</strain>
    </source>
</reference>
<gene>
    <name evidence="2" type="ORF">C8261_01770</name>
</gene>
<organism evidence="2 3">
    <name type="scientific">Pseudothauera lacus</name>
    <dbReference type="NCBI Taxonomy" id="2136175"/>
    <lineage>
        <taxon>Bacteria</taxon>
        <taxon>Pseudomonadati</taxon>
        <taxon>Pseudomonadota</taxon>
        <taxon>Betaproteobacteria</taxon>
        <taxon>Rhodocyclales</taxon>
        <taxon>Zoogloeaceae</taxon>
        <taxon>Pseudothauera</taxon>
    </lineage>
</organism>
<dbReference type="EMBL" id="PZKC01000001">
    <property type="protein sequence ID" value="PTD98161.1"/>
    <property type="molecule type" value="Genomic_DNA"/>
</dbReference>
<name>A0A2T4IK53_9RHOO</name>
<dbReference type="PROSITE" id="PS51257">
    <property type="entry name" value="PROKAR_LIPOPROTEIN"/>
    <property type="match status" value="1"/>
</dbReference>
<evidence type="ECO:0008006" key="4">
    <source>
        <dbReference type="Google" id="ProtNLM"/>
    </source>
</evidence>
<comment type="caution">
    <text evidence="2">The sequence shown here is derived from an EMBL/GenBank/DDBJ whole genome shotgun (WGS) entry which is preliminary data.</text>
</comment>
<dbReference type="AlphaFoldDB" id="A0A2T4IK53"/>